<keyword evidence="1" id="KW-1133">Transmembrane helix</keyword>
<feature type="transmembrane region" description="Helical" evidence="1">
    <location>
        <begin position="25"/>
        <end position="45"/>
    </location>
</feature>
<evidence type="ECO:0000256" key="1">
    <source>
        <dbReference type="SAM" id="Phobius"/>
    </source>
</evidence>
<accession>A0A916TIN1</accession>
<evidence type="ECO:0008006" key="4">
    <source>
        <dbReference type="Google" id="ProtNLM"/>
    </source>
</evidence>
<name>A0A916TIN1_9SPHN</name>
<keyword evidence="1" id="KW-0472">Membrane</keyword>
<sequence length="137" mass="14953">MALNLYALVSVTKQLISGAKGGQSLLIDALNIWFTNIIVFALWFWNIDRGGPARLGLHDDKRPDFLFPQMIGTGDQDPTWSPGFIDYFYVAFTNATAFSPTDTMPLSAQSKLLMAVEATISLLTVGLVAARAVNILT</sequence>
<evidence type="ECO:0000313" key="2">
    <source>
        <dbReference type="EMBL" id="GGB43429.1"/>
    </source>
</evidence>
<dbReference type="Proteomes" id="UP000623067">
    <property type="component" value="Unassembled WGS sequence"/>
</dbReference>
<dbReference type="SUPFAM" id="SSF81324">
    <property type="entry name" value="Voltage-gated potassium channels"/>
    <property type="match status" value="1"/>
</dbReference>
<evidence type="ECO:0000313" key="3">
    <source>
        <dbReference type="Proteomes" id="UP000623067"/>
    </source>
</evidence>
<reference evidence="2" key="1">
    <citation type="journal article" date="2014" name="Int. J. Syst. Evol. Microbiol.">
        <title>Complete genome sequence of Corynebacterium casei LMG S-19264T (=DSM 44701T), isolated from a smear-ripened cheese.</title>
        <authorList>
            <consortium name="US DOE Joint Genome Institute (JGI-PGF)"/>
            <person name="Walter F."/>
            <person name="Albersmeier A."/>
            <person name="Kalinowski J."/>
            <person name="Ruckert C."/>
        </authorList>
    </citation>
    <scope>NUCLEOTIDE SEQUENCE</scope>
    <source>
        <strain evidence="2">CGMCC 1.15330</strain>
    </source>
</reference>
<proteinExistence type="predicted"/>
<protein>
    <recommendedName>
        <fullName evidence="4">DUF1345 domain-containing protein</fullName>
    </recommendedName>
</protein>
<keyword evidence="1" id="KW-0812">Transmembrane</keyword>
<comment type="caution">
    <text evidence="2">The sequence shown here is derived from an EMBL/GenBank/DDBJ whole genome shotgun (WGS) entry which is preliminary data.</text>
</comment>
<keyword evidence="3" id="KW-1185">Reference proteome</keyword>
<dbReference type="AlphaFoldDB" id="A0A916TIN1"/>
<reference evidence="2" key="2">
    <citation type="submission" date="2020-09" db="EMBL/GenBank/DDBJ databases">
        <authorList>
            <person name="Sun Q."/>
            <person name="Zhou Y."/>
        </authorList>
    </citation>
    <scope>NUCLEOTIDE SEQUENCE</scope>
    <source>
        <strain evidence="2">CGMCC 1.15330</strain>
    </source>
</reference>
<dbReference type="EMBL" id="BMIH01000009">
    <property type="protein sequence ID" value="GGB43429.1"/>
    <property type="molecule type" value="Genomic_DNA"/>
</dbReference>
<organism evidence="2 3">
    <name type="scientific">Sphingomonas metalli</name>
    <dbReference type="NCBI Taxonomy" id="1779358"/>
    <lineage>
        <taxon>Bacteria</taxon>
        <taxon>Pseudomonadati</taxon>
        <taxon>Pseudomonadota</taxon>
        <taxon>Alphaproteobacteria</taxon>
        <taxon>Sphingomonadales</taxon>
        <taxon>Sphingomonadaceae</taxon>
        <taxon>Sphingomonas</taxon>
    </lineage>
</organism>
<dbReference type="RefSeq" id="WP_229664710.1">
    <property type="nucleotide sequence ID" value="NZ_BMIH01000009.1"/>
</dbReference>
<gene>
    <name evidence="2" type="ORF">GCM10011380_36100</name>
</gene>